<dbReference type="Proteomes" id="UP001201812">
    <property type="component" value="Unassembled WGS sequence"/>
</dbReference>
<dbReference type="AlphaFoldDB" id="A0AAD4RAP4"/>
<protein>
    <submittedName>
        <fullName evidence="2">Uncharacterized protein</fullName>
    </submittedName>
</protein>
<accession>A0AAD4RAP4</accession>
<keyword evidence="3" id="KW-1185">Reference proteome</keyword>
<comment type="caution">
    <text evidence="2">The sequence shown here is derived from an EMBL/GenBank/DDBJ whole genome shotgun (WGS) entry which is preliminary data.</text>
</comment>
<dbReference type="EMBL" id="JAKKPZ010000005">
    <property type="protein sequence ID" value="KAI1720941.1"/>
    <property type="molecule type" value="Genomic_DNA"/>
</dbReference>
<gene>
    <name evidence="2" type="ORF">DdX_05191</name>
</gene>
<feature type="compositionally biased region" description="Polar residues" evidence="1">
    <location>
        <begin position="42"/>
        <end position="63"/>
    </location>
</feature>
<name>A0AAD4RAP4_9BILA</name>
<sequence>MNLSEFQPDQFLRNGIGEKIVKAIQCLQRNEKQPNDDENRDSPSTSCTYQSSFPDDSATTNAETKNNTPDDDTKDVLPNRTIDDDGFNPTTIIKSGILATALFYGFKIISDEAAQTFTNVLVDKLDRMSYQLSVLADRHRRGRPCSYPSPVHQVLNMHKLSLPELHKYYHDRFLRRCNRIEQNTSPKCEGIKRQENMTRDEEIMQKDVKAEEFDSQKDIQQEIYISRKRKASWTPSE</sequence>
<evidence type="ECO:0000313" key="2">
    <source>
        <dbReference type="EMBL" id="KAI1720941.1"/>
    </source>
</evidence>
<organism evidence="2 3">
    <name type="scientific">Ditylenchus destructor</name>
    <dbReference type="NCBI Taxonomy" id="166010"/>
    <lineage>
        <taxon>Eukaryota</taxon>
        <taxon>Metazoa</taxon>
        <taxon>Ecdysozoa</taxon>
        <taxon>Nematoda</taxon>
        <taxon>Chromadorea</taxon>
        <taxon>Rhabditida</taxon>
        <taxon>Tylenchina</taxon>
        <taxon>Tylenchomorpha</taxon>
        <taxon>Sphaerularioidea</taxon>
        <taxon>Anguinidae</taxon>
        <taxon>Anguininae</taxon>
        <taxon>Ditylenchus</taxon>
    </lineage>
</organism>
<proteinExistence type="predicted"/>
<feature type="region of interest" description="Disordered" evidence="1">
    <location>
        <begin position="29"/>
        <end position="82"/>
    </location>
</feature>
<feature type="compositionally biased region" description="Basic and acidic residues" evidence="1">
    <location>
        <begin position="29"/>
        <end position="41"/>
    </location>
</feature>
<evidence type="ECO:0000256" key="1">
    <source>
        <dbReference type="SAM" id="MobiDB-lite"/>
    </source>
</evidence>
<evidence type="ECO:0000313" key="3">
    <source>
        <dbReference type="Proteomes" id="UP001201812"/>
    </source>
</evidence>
<reference evidence="2" key="1">
    <citation type="submission" date="2022-01" db="EMBL/GenBank/DDBJ databases">
        <title>Genome Sequence Resource for Two Populations of Ditylenchus destructor, the Migratory Endoparasitic Phytonematode.</title>
        <authorList>
            <person name="Zhang H."/>
            <person name="Lin R."/>
            <person name="Xie B."/>
        </authorList>
    </citation>
    <scope>NUCLEOTIDE SEQUENCE</scope>
    <source>
        <strain evidence="2">BazhouSP</strain>
    </source>
</reference>